<organism evidence="2 3">
    <name type="scientific">Cyclobacterium amurskyense</name>
    <dbReference type="NCBI Taxonomy" id="320787"/>
    <lineage>
        <taxon>Bacteria</taxon>
        <taxon>Pseudomonadati</taxon>
        <taxon>Bacteroidota</taxon>
        <taxon>Cytophagia</taxon>
        <taxon>Cytophagales</taxon>
        <taxon>Cyclobacteriaceae</taxon>
        <taxon>Cyclobacterium</taxon>
    </lineage>
</organism>
<dbReference type="EMBL" id="CP012040">
    <property type="protein sequence ID" value="AKP51468.1"/>
    <property type="molecule type" value="Genomic_DNA"/>
</dbReference>
<keyword evidence="1" id="KW-0472">Membrane</keyword>
<evidence type="ECO:0000256" key="1">
    <source>
        <dbReference type="SAM" id="Phobius"/>
    </source>
</evidence>
<dbReference type="OrthoDB" id="957141at2"/>
<accession>A0A0H4PF95</accession>
<feature type="transmembrane region" description="Helical" evidence="1">
    <location>
        <begin position="121"/>
        <end position="146"/>
    </location>
</feature>
<dbReference type="KEGG" id="camu:CA2015_2043"/>
<evidence type="ECO:0000313" key="3">
    <source>
        <dbReference type="Proteomes" id="UP000036520"/>
    </source>
</evidence>
<keyword evidence="3" id="KW-1185">Reference proteome</keyword>
<protein>
    <submittedName>
        <fullName evidence="2">Uncharacterized protein</fullName>
    </submittedName>
</protein>
<proteinExistence type="predicted"/>
<gene>
    <name evidence="2" type="ORF">CA2015_2043</name>
</gene>
<sequence length="148" mass="16061">MKKLIAFIVPFLITGISFGEEIKPDVLDFNSALIEAQFSELDQLEEYVLSNEGITLKEVMANPNAFDVNLDANMLNNFAVNAGDHPVAGIPSFLWGCVLGPVGIAIVHFDAEDKDQTRKAIWGCVALGGVYALLVAASYIFAFSAYPF</sequence>
<reference evidence="2 3" key="1">
    <citation type="submission" date="2015-07" db="EMBL/GenBank/DDBJ databases">
        <authorList>
            <person name="Kim K.M."/>
        </authorList>
    </citation>
    <scope>NUCLEOTIDE SEQUENCE [LARGE SCALE GENOMIC DNA]</scope>
    <source>
        <strain evidence="2 3">KCTC 12363</strain>
    </source>
</reference>
<dbReference type="Proteomes" id="UP000036520">
    <property type="component" value="Chromosome"/>
</dbReference>
<keyword evidence="1" id="KW-0812">Transmembrane</keyword>
<name>A0A0H4PF95_9BACT</name>
<feature type="transmembrane region" description="Helical" evidence="1">
    <location>
        <begin position="88"/>
        <end position="109"/>
    </location>
</feature>
<evidence type="ECO:0000313" key="2">
    <source>
        <dbReference type="EMBL" id="AKP51468.1"/>
    </source>
</evidence>
<keyword evidence="1" id="KW-1133">Transmembrane helix</keyword>
<dbReference type="AlphaFoldDB" id="A0A0H4PF95"/>
<dbReference type="RefSeq" id="WP_048641799.1">
    <property type="nucleotide sequence ID" value="NZ_CAXBGM010000140.1"/>
</dbReference>